<dbReference type="InterPro" id="IPR036426">
    <property type="entry name" value="Bulb-type_lectin_dom_sf"/>
</dbReference>
<dbReference type="InterPro" id="IPR011009">
    <property type="entry name" value="Kinase-like_dom_sf"/>
</dbReference>
<accession>A0A9Q0ZNV7</accession>
<dbReference type="PANTHER" id="PTHR47976">
    <property type="entry name" value="G-TYPE LECTIN S-RECEPTOR-LIKE SERINE/THREONINE-PROTEIN KINASE SD2-5"/>
    <property type="match status" value="1"/>
</dbReference>
<dbReference type="GO" id="GO:0005524">
    <property type="term" value="F:ATP binding"/>
    <property type="evidence" value="ECO:0007669"/>
    <property type="project" value="InterPro"/>
</dbReference>
<dbReference type="InterPro" id="IPR000719">
    <property type="entry name" value="Prot_kinase_dom"/>
</dbReference>
<dbReference type="EMBL" id="JAPFFK010000010">
    <property type="protein sequence ID" value="KAJ6741328.1"/>
    <property type="molecule type" value="Genomic_DNA"/>
</dbReference>
<sequence length="102" mass="11417">MLLDNGNLVIRDALDSIIWQSFGHPTDTWLPGGKVGYNKLTNGRDSIIHCDIKPENILSDAEYNPWAADLGVAKIMGRDFSRVLTTIRGTGERLPSTRMDFR</sequence>
<proteinExistence type="predicted"/>
<name>A0A9Q0ZNV7_SALPP</name>
<keyword evidence="7" id="KW-1185">Reference proteome</keyword>
<keyword evidence="2" id="KW-0732">Signal</keyword>
<comment type="caution">
    <text evidence="6">The sequence shown here is derived from an EMBL/GenBank/DDBJ whole genome shotgun (WGS) entry which is preliminary data.</text>
</comment>
<keyword evidence="3" id="KW-1015">Disulfide bond</keyword>
<dbReference type="Proteomes" id="UP001151532">
    <property type="component" value="Chromosome 7"/>
</dbReference>
<evidence type="ECO:0000313" key="6">
    <source>
        <dbReference type="EMBL" id="KAJ6741328.1"/>
    </source>
</evidence>
<gene>
    <name evidence="6" type="ORF">OIU79_001279</name>
</gene>
<keyword evidence="6" id="KW-0808">Transferase</keyword>
<protein>
    <submittedName>
        <fullName evidence="6">S-LOCUS LECTIN KINASE FAMILY PROTEIN</fullName>
    </submittedName>
</protein>
<dbReference type="InterPro" id="IPR051343">
    <property type="entry name" value="G-type_lectin_kinases/EP1-like"/>
</dbReference>
<dbReference type="Gene3D" id="1.10.510.10">
    <property type="entry name" value="Transferase(Phosphotransferase) domain 1"/>
    <property type="match status" value="1"/>
</dbReference>
<evidence type="ECO:0000256" key="3">
    <source>
        <dbReference type="ARBA" id="ARBA00023157"/>
    </source>
</evidence>
<dbReference type="OrthoDB" id="1939148at2759"/>
<dbReference type="GO" id="GO:0004672">
    <property type="term" value="F:protein kinase activity"/>
    <property type="evidence" value="ECO:0007669"/>
    <property type="project" value="InterPro"/>
</dbReference>
<evidence type="ECO:0000313" key="7">
    <source>
        <dbReference type="Proteomes" id="UP001151532"/>
    </source>
</evidence>
<dbReference type="AlphaFoldDB" id="A0A9Q0ZNV7"/>
<dbReference type="PROSITE" id="PS50011">
    <property type="entry name" value="PROTEIN_KINASE_DOM"/>
    <property type="match status" value="1"/>
</dbReference>
<evidence type="ECO:0000256" key="2">
    <source>
        <dbReference type="ARBA" id="ARBA00022729"/>
    </source>
</evidence>
<dbReference type="InterPro" id="IPR001480">
    <property type="entry name" value="Bulb-type_lectin_dom"/>
</dbReference>
<dbReference type="Pfam" id="PF01453">
    <property type="entry name" value="B_lectin"/>
    <property type="match status" value="1"/>
</dbReference>
<reference evidence="6" key="1">
    <citation type="submission" date="2022-11" db="EMBL/GenBank/DDBJ databases">
        <authorList>
            <person name="Hyden B.L."/>
            <person name="Feng K."/>
            <person name="Yates T."/>
            <person name="Jawdy S."/>
            <person name="Smart L.B."/>
            <person name="Muchero W."/>
        </authorList>
    </citation>
    <scope>NUCLEOTIDE SEQUENCE</scope>
    <source>
        <tissue evidence="6">Shoot tip</tissue>
    </source>
</reference>
<keyword evidence="1" id="KW-0245">EGF-like domain</keyword>
<dbReference type="PANTHER" id="PTHR47976:SF116">
    <property type="entry name" value="RECEPTOR-LIKE SERINE_THREONINE-PROTEIN KINASE"/>
    <property type="match status" value="1"/>
</dbReference>
<keyword evidence="6" id="KW-0418">Kinase</keyword>
<feature type="domain" description="Protein kinase" evidence="5">
    <location>
        <begin position="1"/>
        <end position="102"/>
    </location>
</feature>
<dbReference type="SUPFAM" id="SSF56112">
    <property type="entry name" value="Protein kinase-like (PK-like)"/>
    <property type="match status" value="1"/>
</dbReference>
<evidence type="ECO:0000256" key="1">
    <source>
        <dbReference type="ARBA" id="ARBA00022536"/>
    </source>
</evidence>
<organism evidence="6 7">
    <name type="scientific">Salix purpurea</name>
    <name type="common">Purple osier willow</name>
    <dbReference type="NCBI Taxonomy" id="77065"/>
    <lineage>
        <taxon>Eukaryota</taxon>
        <taxon>Viridiplantae</taxon>
        <taxon>Streptophyta</taxon>
        <taxon>Embryophyta</taxon>
        <taxon>Tracheophyta</taxon>
        <taxon>Spermatophyta</taxon>
        <taxon>Magnoliopsida</taxon>
        <taxon>eudicotyledons</taxon>
        <taxon>Gunneridae</taxon>
        <taxon>Pentapetalae</taxon>
        <taxon>rosids</taxon>
        <taxon>fabids</taxon>
        <taxon>Malpighiales</taxon>
        <taxon>Salicaceae</taxon>
        <taxon>Saliceae</taxon>
        <taxon>Salix</taxon>
    </lineage>
</organism>
<dbReference type="SUPFAM" id="SSF51110">
    <property type="entry name" value="alpha-D-mannose-specific plant lectins"/>
    <property type="match status" value="1"/>
</dbReference>
<keyword evidence="4" id="KW-0325">Glycoprotein</keyword>
<evidence type="ECO:0000259" key="5">
    <source>
        <dbReference type="PROSITE" id="PS50011"/>
    </source>
</evidence>
<evidence type="ECO:0000256" key="4">
    <source>
        <dbReference type="ARBA" id="ARBA00023180"/>
    </source>
</evidence>
<reference evidence="6" key="2">
    <citation type="journal article" date="2023" name="Int. J. Mol. Sci.">
        <title>De Novo Assembly and Annotation of 11 Diverse Shrub Willow (Salix) Genomes Reveals Novel Gene Organization in Sex-Linked Regions.</title>
        <authorList>
            <person name="Hyden B."/>
            <person name="Feng K."/>
            <person name="Yates T.B."/>
            <person name="Jawdy S."/>
            <person name="Cereghino C."/>
            <person name="Smart L.B."/>
            <person name="Muchero W."/>
        </authorList>
    </citation>
    <scope>NUCLEOTIDE SEQUENCE</scope>
    <source>
        <tissue evidence="6">Shoot tip</tissue>
    </source>
</reference>